<keyword evidence="2" id="KW-0732">Signal</keyword>
<accession>B8CG32</accession>
<proteinExistence type="predicted"/>
<feature type="chain" id="PRO_5002870096" evidence="2">
    <location>
        <begin position="20"/>
        <end position="105"/>
    </location>
</feature>
<gene>
    <name evidence="3" type="ORF">THAPSDRAFT_11969</name>
</gene>
<feature type="compositionally biased region" description="Pro residues" evidence="1">
    <location>
        <begin position="76"/>
        <end position="92"/>
    </location>
</feature>
<dbReference type="HOGENOM" id="CLU_2283131_0_0_1"/>
<dbReference type="EMBL" id="CM000653">
    <property type="protein sequence ID" value="EED87744.1"/>
    <property type="molecule type" value="Genomic_DNA"/>
</dbReference>
<dbReference type="AlphaFoldDB" id="B8CG32"/>
<protein>
    <submittedName>
        <fullName evidence="3">Uncharacterized protein</fullName>
    </submittedName>
</protein>
<feature type="compositionally biased region" description="Basic residues" evidence="1">
    <location>
        <begin position="96"/>
        <end position="105"/>
    </location>
</feature>
<evidence type="ECO:0000256" key="1">
    <source>
        <dbReference type="SAM" id="MobiDB-lite"/>
    </source>
</evidence>
<sequence length="105" mass="11273">MNIIASIFGLLAILSVARAGGGKFFGLFKVLRRRWSLLSRLGIDRSGVVDKIMIDVEDSVPSVLIHTYPYTTLSIVPPPPPPPPPLPTPSPTPGKAGKRSKTNSK</sequence>
<organism evidence="3 4">
    <name type="scientific">Thalassiosira pseudonana</name>
    <name type="common">Marine diatom</name>
    <name type="synonym">Cyclotella nana</name>
    <dbReference type="NCBI Taxonomy" id="35128"/>
    <lineage>
        <taxon>Eukaryota</taxon>
        <taxon>Sar</taxon>
        <taxon>Stramenopiles</taxon>
        <taxon>Ochrophyta</taxon>
        <taxon>Bacillariophyta</taxon>
        <taxon>Coscinodiscophyceae</taxon>
        <taxon>Thalassiosirophycidae</taxon>
        <taxon>Thalassiosirales</taxon>
        <taxon>Thalassiosiraceae</taxon>
        <taxon>Thalassiosira</taxon>
    </lineage>
</organism>
<dbReference type="GeneID" id="7449459"/>
<reference evidence="3 4" key="1">
    <citation type="journal article" date="2004" name="Science">
        <title>The genome of the diatom Thalassiosira pseudonana: ecology, evolution, and metabolism.</title>
        <authorList>
            <person name="Armbrust E.V."/>
            <person name="Berges J.A."/>
            <person name="Bowler C."/>
            <person name="Green B.R."/>
            <person name="Martinez D."/>
            <person name="Putnam N.H."/>
            <person name="Zhou S."/>
            <person name="Allen A.E."/>
            <person name="Apt K.E."/>
            <person name="Bechner M."/>
            <person name="Brzezinski M.A."/>
            <person name="Chaal B.K."/>
            <person name="Chiovitti A."/>
            <person name="Davis A.K."/>
            <person name="Demarest M.S."/>
            <person name="Detter J.C."/>
            <person name="Glavina T."/>
            <person name="Goodstein D."/>
            <person name="Hadi M.Z."/>
            <person name="Hellsten U."/>
            <person name="Hildebrand M."/>
            <person name="Jenkins B.D."/>
            <person name="Jurka J."/>
            <person name="Kapitonov V.V."/>
            <person name="Kroger N."/>
            <person name="Lau W.W."/>
            <person name="Lane T.W."/>
            <person name="Larimer F.W."/>
            <person name="Lippmeier J.C."/>
            <person name="Lucas S."/>
            <person name="Medina M."/>
            <person name="Montsant A."/>
            <person name="Obornik M."/>
            <person name="Parker M.S."/>
            <person name="Palenik B."/>
            <person name="Pazour G.J."/>
            <person name="Richardson P.M."/>
            <person name="Rynearson T.A."/>
            <person name="Saito M.A."/>
            <person name="Schwartz D.C."/>
            <person name="Thamatrakoln K."/>
            <person name="Valentin K."/>
            <person name="Vardi A."/>
            <person name="Wilkerson F.P."/>
            <person name="Rokhsar D.S."/>
        </authorList>
    </citation>
    <scope>NUCLEOTIDE SEQUENCE [LARGE SCALE GENOMIC DNA]</scope>
    <source>
        <strain evidence="3 4">CCMP1335</strain>
    </source>
</reference>
<evidence type="ECO:0000313" key="3">
    <source>
        <dbReference type="EMBL" id="EED87744.1"/>
    </source>
</evidence>
<feature type="signal peptide" evidence="2">
    <location>
        <begin position="1"/>
        <end position="19"/>
    </location>
</feature>
<reference evidence="3 4" key="2">
    <citation type="journal article" date="2008" name="Nature">
        <title>The Phaeodactylum genome reveals the evolutionary history of diatom genomes.</title>
        <authorList>
            <person name="Bowler C."/>
            <person name="Allen A.E."/>
            <person name="Badger J.H."/>
            <person name="Grimwood J."/>
            <person name="Jabbari K."/>
            <person name="Kuo A."/>
            <person name="Maheswari U."/>
            <person name="Martens C."/>
            <person name="Maumus F."/>
            <person name="Otillar R.P."/>
            <person name="Rayko E."/>
            <person name="Salamov A."/>
            <person name="Vandepoele K."/>
            <person name="Beszteri B."/>
            <person name="Gruber A."/>
            <person name="Heijde M."/>
            <person name="Katinka M."/>
            <person name="Mock T."/>
            <person name="Valentin K."/>
            <person name="Verret F."/>
            <person name="Berges J.A."/>
            <person name="Brownlee C."/>
            <person name="Cadoret J.P."/>
            <person name="Chiovitti A."/>
            <person name="Choi C.J."/>
            <person name="Coesel S."/>
            <person name="De Martino A."/>
            <person name="Detter J.C."/>
            <person name="Durkin C."/>
            <person name="Falciatore A."/>
            <person name="Fournet J."/>
            <person name="Haruta M."/>
            <person name="Huysman M.J."/>
            <person name="Jenkins B.D."/>
            <person name="Jiroutova K."/>
            <person name="Jorgensen R.E."/>
            <person name="Joubert Y."/>
            <person name="Kaplan A."/>
            <person name="Kroger N."/>
            <person name="Kroth P.G."/>
            <person name="La Roche J."/>
            <person name="Lindquist E."/>
            <person name="Lommer M."/>
            <person name="Martin-Jezequel V."/>
            <person name="Lopez P.J."/>
            <person name="Lucas S."/>
            <person name="Mangogna M."/>
            <person name="McGinnis K."/>
            <person name="Medlin L.K."/>
            <person name="Montsant A."/>
            <person name="Oudot-Le Secq M.P."/>
            <person name="Napoli C."/>
            <person name="Obornik M."/>
            <person name="Parker M.S."/>
            <person name="Petit J.L."/>
            <person name="Porcel B.M."/>
            <person name="Poulsen N."/>
            <person name="Robison M."/>
            <person name="Rychlewski L."/>
            <person name="Rynearson T.A."/>
            <person name="Schmutz J."/>
            <person name="Shapiro H."/>
            <person name="Siaut M."/>
            <person name="Stanley M."/>
            <person name="Sussman M.R."/>
            <person name="Taylor A.R."/>
            <person name="Vardi A."/>
            <person name="von Dassow P."/>
            <person name="Vyverman W."/>
            <person name="Willis A."/>
            <person name="Wyrwicz L.S."/>
            <person name="Rokhsar D.S."/>
            <person name="Weissenbach J."/>
            <person name="Armbrust E.V."/>
            <person name="Green B.R."/>
            <person name="Van de Peer Y."/>
            <person name="Grigoriev I.V."/>
        </authorList>
    </citation>
    <scope>NUCLEOTIDE SEQUENCE [LARGE SCALE GENOMIC DNA]</scope>
    <source>
        <strain evidence="3 4">CCMP1335</strain>
    </source>
</reference>
<evidence type="ECO:0000313" key="4">
    <source>
        <dbReference type="Proteomes" id="UP000001449"/>
    </source>
</evidence>
<dbReference type="KEGG" id="tps:THAPSDRAFT_11969"/>
<dbReference type="RefSeq" id="XP_002294964.1">
    <property type="nucleotide sequence ID" value="XM_002294928.1"/>
</dbReference>
<feature type="region of interest" description="Disordered" evidence="1">
    <location>
        <begin position="76"/>
        <end position="105"/>
    </location>
</feature>
<dbReference type="Proteomes" id="UP000001449">
    <property type="component" value="Chromosome 22"/>
</dbReference>
<keyword evidence="4" id="KW-1185">Reference proteome</keyword>
<dbReference type="PaxDb" id="35128-Thaps11969"/>
<dbReference type="InParanoid" id="B8CG32"/>
<name>B8CG32_THAPS</name>
<evidence type="ECO:0000256" key="2">
    <source>
        <dbReference type="SAM" id="SignalP"/>
    </source>
</evidence>